<dbReference type="PATRIC" id="fig|1317124.6.peg.3578"/>
<keyword evidence="2" id="KW-0328">Glycosyltransferase</keyword>
<dbReference type="GO" id="GO:0016757">
    <property type="term" value="F:glycosyltransferase activity"/>
    <property type="evidence" value="ECO:0007669"/>
    <property type="project" value="UniProtKB-KW"/>
</dbReference>
<reference evidence="6" key="1">
    <citation type="submission" date="2013-04" db="EMBL/GenBank/DDBJ databases">
        <title>Thioclava sp. 13D2W-2 Genome Sequencing.</title>
        <authorList>
            <person name="Lai Q."/>
            <person name="Li G."/>
            <person name="Shao Z."/>
        </authorList>
    </citation>
    <scope>NUCLEOTIDE SEQUENCE [LARGE SCALE GENOMIC DNA]</scope>
    <source>
        <strain evidence="6">13D2W-2</strain>
    </source>
</reference>
<gene>
    <name evidence="5" type="ORF">DW2_17782</name>
</gene>
<evidence type="ECO:0000313" key="6">
    <source>
        <dbReference type="Proteomes" id="UP000028607"/>
    </source>
</evidence>
<organism evidence="5 6">
    <name type="scientific">Thioclava atlantica</name>
    <dbReference type="NCBI Taxonomy" id="1317124"/>
    <lineage>
        <taxon>Bacteria</taxon>
        <taxon>Pseudomonadati</taxon>
        <taxon>Pseudomonadota</taxon>
        <taxon>Alphaproteobacteria</taxon>
        <taxon>Rhodobacterales</taxon>
        <taxon>Paracoccaceae</taxon>
        <taxon>Thioclava</taxon>
    </lineage>
</organism>
<evidence type="ECO:0000256" key="2">
    <source>
        <dbReference type="ARBA" id="ARBA00022676"/>
    </source>
</evidence>
<dbReference type="OrthoDB" id="9771846at2"/>
<dbReference type="InterPro" id="IPR001173">
    <property type="entry name" value="Glyco_trans_2-like"/>
</dbReference>
<dbReference type="STRING" id="1317124.DW2_17782"/>
<dbReference type="EMBL" id="AQRC01000019">
    <property type="protein sequence ID" value="KFE33456.1"/>
    <property type="molecule type" value="Genomic_DNA"/>
</dbReference>
<evidence type="ECO:0000259" key="4">
    <source>
        <dbReference type="Pfam" id="PF00535"/>
    </source>
</evidence>
<dbReference type="InterPro" id="IPR029044">
    <property type="entry name" value="Nucleotide-diphossugar_trans"/>
</dbReference>
<evidence type="ECO:0000256" key="3">
    <source>
        <dbReference type="ARBA" id="ARBA00022679"/>
    </source>
</evidence>
<name>A0A085TRV9_9RHOB</name>
<evidence type="ECO:0000313" key="5">
    <source>
        <dbReference type="EMBL" id="KFE33456.1"/>
    </source>
</evidence>
<accession>A0A085TRV9</accession>
<reference evidence="5 6" key="2">
    <citation type="journal article" date="2015" name="Antonie Van Leeuwenhoek">
        <title>Thioclava indica sp. nov., isolated from surface seawater of the Indian Ocean.</title>
        <authorList>
            <person name="Liu Y."/>
            <person name="Lai Q."/>
            <person name="Du J."/>
            <person name="Xu H."/>
            <person name="Jiang L."/>
            <person name="Shao Z."/>
        </authorList>
    </citation>
    <scope>NUCLEOTIDE SEQUENCE [LARGE SCALE GENOMIC DNA]</scope>
    <source>
        <strain evidence="5 6">13D2W-2</strain>
    </source>
</reference>
<dbReference type="Proteomes" id="UP000028607">
    <property type="component" value="Unassembled WGS sequence"/>
</dbReference>
<keyword evidence="3 5" id="KW-0808">Transferase</keyword>
<dbReference type="Gene3D" id="3.90.550.10">
    <property type="entry name" value="Spore Coat Polysaccharide Biosynthesis Protein SpsA, Chain A"/>
    <property type="match status" value="1"/>
</dbReference>
<dbReference type="Gene3D" id="3.40.50.2000">
    <property type="entry name" value="Glycogen Phosphorylase B"/>
    <property type="match status" value="1"/>
</dbReference>
<comment type="similarity">
    <text evidence="1">Belongs to the glycosyltransferase 2 family.</text>
</comment>
<sequence length="822" mass="89568">MLGRIARIFGRYVEANLRLSFPVPRQDETDESPLRIERAELYRNRLILEGKAKVEKIGLRIGSQTIWSARAEPLGQSFHFDIPYIPYARGRPVLVLQQQGEVTERFLPEVPGWRLRLARLRLGLRFAAQVIRLTPQIWLWRWRGDGVARQAVKEALGLAPQVAACMLPHGLVLPAPARGEGGTAKIVLVMPVFNALDLLREALSRIERHTDHDWHLILIEDASSDPQVRPFLRNWARDLSRAPRVTLLENPTNLGFVGSVNRGFARIRAQFPGRSVILINSDALVPAGWASRLIAPLRDPAVASVTPMSDNAEILSVPIPGGGALPVGAVDRIDAAARLLTPELTRADLPTGIGFCMAISPRFLARLPAFDPCFGKGYGEETDWCQRAGVLGGRHVGIGNLFVEHRGTQSFDVERKSKLLARNHAQVLRRHPCYEPALARFLSDDPLAPARMALALAAAGAVQDAPVRLWLGHALGGGAERYLRERIAEEIARGHSAVVLRVGLRHRWQLELHQACGTLVARSDDDEQITRLVALLGTRRVVYSCGVNDPDPISLPKMLLRLSKGQELEVLFHDYYPISPSYCLLGQDGLYHGPPRPGTPIAADPAHRWAGLPGGLDEWQAAWGELISSAQRLVVFSRASRDIVAQVWPEAASRIVISPHQVQSGAALRSPAIRPGAAPPVIGVLGNIGAQKGAAIVARLSHDLARSGAAQLVVIGNLDPHYRLARPALVHGSYEPKDLPLLVSRYGITGWLIPSIWPETFSFTTHEALATGLPVACFDLGAQAEAVSGAGAQGILLPCPGVSDECDLTPLLRAMTREAMAA</sequence>
<dbReference type="SUPFAM" id="SSF53756">
    <property type="entry name" value="UDP-Glycosyltransferase/glycogen phosphorylase"/>
    <property type="match status" value="1"/>
</dbReference>
<keyword evidence="6" id="KW-1185">Reference proteome</keyword>
<dbReference type="eggNOG" id="COG1216">
    <property type="taxonomic scope" value="Bacteria"/>
</dbReference>
<dbReference type="eggNOG" id="COG0438">
    <property type="taxonomic scope" value="Bacteria"/>
</dbReference>
<dbReference type="SUPFAM" id="SSF53448">
    <property type="entry name" value="Nucleotide-diphospho-sugar transferases"/>
    <property type="match status" value="1"/>
</dbReference>
<dbReference type="PANTHER" id="PTHR43179">
    <property type="entry name" value="RHAMNOSYLTRANSFERASE WBBL"/>
    <property type="match status" value="1"/>
</dbReference>
<dbReference type="Pfam" id="PF00535">
    <property type="entry name" value="Glycos_transf_2"/>
    <property type="match status" value="1"/>
</dbReference>
<feature type="domain" description="Glycosyltransferase 2-like" evidence="4">
    <location>
        <begin position="188"/>
        <end position="306"/>
    </location>
</feature>
<protein>
    <submittedName>
        <fullName evidence="5">Glycosyl transferase family protein</fullName>
    </submittedName>
</protein>
<dbReference type="AlphaFoldDB" id="A0A085TRV9"/>
<dbReference type="PANTHER" id="PTHR43179:SF12">
    <property type="entry name" value="GALACTOFURANOSYLTRANSFERASE GLFT2"/>
    <property type="match status" value="1"/>
</dbReference>
<evidence type="ECO:0000256" key="1">
    <source>
        <dbReference type="ARBA" id="ARBA00006739"/>
    </source>
</evidence>
<proteinExistence type="inferred from homology"/>
<comment type="caution">
    <text evidence="5">The sequence shown here is derived from an EMBL/GenBank/DDBJ whole genome shotgun (WGS) entry which is preliminary data.</text>
</comment>
<dbReference type="RefSeq" id="WP_051856395.1">
    <property type="nucleotide sequence ID" value="NZ_AQRC01000019.1"/>
</dbReference>